<name>A0A545VDN9_9HYPO</name>
<evidence type="ECO:0000313" key="2">
    <source>
        <dbReference type="EMBL" id="TQV99828.1"/>
    </source>
</evidence>
<reference evidence="2 3" key="1">
    <citation type="journal article" date="2019" name="Appl. Microbiol. Biotechnol.">
        <title>Genome sequence of Isaria javanica and comparative genome analysis insights into family S53 peptidase evolution in fungal entomopathogens.</title>
        <authorList>
            <person name="Lin R."/>
            <person name="Zhang X."/>
            <person name="Xin B."/>
            <person name="Zou M."/>
            <person name="Gao Y."/>
            <person name="Qin F."/>
            <person name="Hu Q."/>
            <person name="Xie B."/>
            <person name="Cheng X."/>
        </authorList>
    </citation>
    <scope>NUCLEOTIDE SEQUENCE [LARGE SCALE GENOMIC DNA]</scope>
    <source>
        <strain evidence="2 3">IJ1G</strain>
    </source>
</reference>
<proteinExistence type="predicted"/>
<dbReference type="AlphaFoldDB" id="A0A545VDN9"/>
<dbReference type="Proteomes" id="UP000315783">
    <property type="component" value="Unassembled WGS sequence"/>
</dbReference>
<organism evidence="2 3">
    <name type="scientific">Cordyceps javanica</name>
    <dbReference type="NCBI Taxonomy" id="43265"/>
    <lineage>
        <taxon>Eukaryota</taxon>
        <taxon>Fungi</taxon>
        <taxon>Dikarya</taxon>
        <taxon>Ascomycota</taxon>
        <taxon>Pezizomycotina</taxon>
        <taxon>Sordariomycetes</taxon>
        <taxon>Hypocreomycetidae</taxon>
        <taxon>Hypocreales</taxon>
        <taxon>Cordycipitaceae</taxon>
        <taxon>Cordyceps</taxon>
    </lineage>
</organism>
<accession>A0A545VDN9</accession>
<comment type="caution">
    <text evidence="2">The sequence shown here is derived from an EMBL/GenBank/DDBJ whole genome shotgun (WGS) entry which is preliminary data.</text>
</comment>
<gene>
    <name evidence="2" type="ORF">IF1G_02043</name>
</gene>
<dbReference type="EMBL" id="SPUK01000002">
    <property type="protein sequence ID" value="TQV99828.1"/>
    <property type="molecule type" value="Genomic_DNA"/>
</dbReference>
<evidence type="ECO:0000313" key="3">
    <source>
        <dbReference type="Proteomes" id="UP000315783"/>
    </source>
</evidence>
<evidence type="ECO:0000256" key="1">
    <source>
        <dbReference type="SAM" id="MobiDB-lite"/>
    </source>
</evidence>
<sequence>MPFSTNQEIDEASPGSPIIRAPLCRPFPTPSQLLSTTSSPIILLIPAPPHTVQ</sequence>
<keyword evidence="3" id="KW-1185">Reference proteome</keyword>
<feature type="region of interest" description="Disordered" evidence="1">
    <location>
        <begin position="1"/>
        <end position="20"/>
    </location>
</feature>
<protein>
    <submittedName>
        <fullName evidence="2">Uncharacterized protein</fullName>
    </submittedName>
</protein>